<evidence type="ECO:0000256" key="1">
    <source>
        <dbReference type="SAM" id="Coils"/>
    </source>
</evidence>
<feature type="region of interest" description="Disordered" evidence="2">
    <location>
        <begin position="1"/>
        <end position="33"/>
    </location>
</feature>
<dbReference type="EMBL" id="JBBFKC010000003">
    <property type="protein sequence ID" value="MEJ3690390.1"/>
    <property type="molecule type" value="Genomic_DNA"/>
</dbReference>
<sequence length="179" mass="19749">MDRRDTMAQGRQQNNGSRQRCAQSAAAKAPAEPPKAVCAQLEQMNRKLAAASAEILRYQTRLFACERQMAALRQENAQLAAACEQARQEAECASAHAEQLRQELARHAEAVRPVPVAAHTSPQPEPSAAQSQRPEPEAEQPPQPGPEAPQPAQPDWKPQTRLEHLSVELMNWFDDMMGA</sequence>
<protein>
    <submittedName>
        <fullName evidence="3">Uncharacterized protein</fullName>
    </submittedName>
</protein>
<keyword evidence="1" id="KW-0175">Coiled coil</keyword>
<feature type="compositionally biased region" description="Pro residues" evidence="2">
    <location>
        <begin position="139"/>
        <end position="152"/>
    </location>
</feature>
<dbReference type="RefSeq" id="WP_337678886.1">
    <property type="nucleotide sequence ID" value="NZ_JBBFKB010000098.1"/>
</dbReference>
<dbReference type="AlphaFoldDB" id="A0AB35XUI9"/>
<accession>A0AB35XUI9</accession>
<keyword evidence="4" id="KW-1185">Reference proteome</keyword>
<evidence type="ECO:0000313" key="3">
    <source>
        <dbReference type="EMBL" id="MEJ3690390.1"/>
    </source>
</evidence>
<reference evidence="3 4" key="1">
    <citation type="submission" date="2024-03" db="EMBL/GenBank/DDBJ databases">
        <authorList>
            <person name="Plomp N."/>
            <person name="Harmsen H.J."/>
        </authorList>
    </citation>
    <scope>NUCLEOTIDE SEQUENCE [LARGE SCALE GENOMIC DNA]</scope>
    <source>
        <strain evidence="3 4">HTF-76H</strain>
    </source>
</reference>
<organism evidence="3 4">
    <name type="scientific">Faecalibacterium taiwanense</name>
    <dbReference type="NCBI Taxonomy" id="3030638"/>
    <lineage>
        <taxon>Bacteria</taxon>
        <taxon>Bacillati</taxon>
        <taxon>Bacillota</taxon>
        <taxon>Clostridia</taxon>
        <taxon>Eubacteriales</taxon>
        <taxon>Oscillospiraceae</taxon>
        <taxon>Faecalibacterium</taxon>
    </lineage>
</organism>
<name>A0AB35XUI9_9FIRM</name>
<evidence type="ECO:0000256" key="2">
    <source>
        <dbReference type="SAM" id="MobiDB-lite"/>
    </source>
</evidence>
<dbReference type="Proteomes" id="UP001379600">
    <property type="component" value="Unassembled WGS sequence"/>
</dbReference>
<feature type="coiled-coil region" evidence="1">
    <location>
        <begin position="41"/>
        <end position="110"/>
    </location>
</feature>
<evidence type="ECO:0000313" key="4">
    <source>
        <dbReference type="Proteomes" id="UP001379600"/>
    </source>
</evidence>
<feature type="compositionally biased region" description="Low complexity" evidence="2">
    <location>
        <begin position="9"/>
        <end position="33"/>
    </location>
</feature>
<proteinExistence type="predicted"/>
<gene>
    <name evidence="3" type="ORF">WF787_04000</name>
</gene>
<feature type="region of interest" description="Disordered" evidence="2">
    <location>
        <begin position="116"/>
        <end position="163"/>
    </location>
</feature>
<comment type="caution">
    <text evidence="3">The sequence shown here is derived from an EMBL/GenBank/DDBJ whole genome shotgun (WGS) entry which is preliminary data.</text>
</comment>